<feature type="transmembrane region" description="Helical" evidence="1">
    <location>
        <begin position="54"/>
        <end position="87"/>
    </location>
</feature>
<name>A0ABS4IXR4_9BACL</name>
<protein>
    <submittedName>
        <fullName evidence="3">Membrane protein YkgB</fullName>
    </submittedName>
</protein>
<proteinExistence type="predicted"/>
<gene>
    <name evidence="3" type="ORF">J2Z66_003983</name>
</gene>
<sequence length="96" mass="10163">MNKNLGIPLILIAIGALILMNKFGFNLLGPIMSYVIPIAMVALGYLGIKNGNKLGWLLAGVGAIILVGKLAGWLVILLAIGLIVYGFSMLRKSPQT</sequence>
<evidence type="ECO:0000259" key="2">
    <source>
        <dbReference type="Pfam" id="PF22570"/>
    </source>
</evidence>
<comment type="caution">
    <text evidence="3">The sequence shown here is derived from an EMBL/GenBank/DDBJ whole genome shotgun (WGS) entry which is preliminary data.</text>
</comment>
<dbReference type="Proteomes" id="UP001519287">
    <property type="component" value="Unassembled WGS sequence"/>
</dbReference>
<keyword evidence="1" id="KW-0812">Transmembrane</keyword>
<dbReference type="Pfam" id="PF22570">
    <property type="entry name" value="LiaF-TM"/>
    <property type="match status" value="1"/>
</dbReference>
<keyword evidence="1" id="KW-1133">Transmembrane helix</keyword>
<reference evidence="3 4" key="1">
    <citation type="submission" date="2021-03" db="EMBL/GenBank/DDBJ databases">
        <title>Genomic Encyclopedia of Type Strains, Phase IV (KMG-IV): sequencing the most valuable type-strain genomes for metagenomic binning, comparative biology and taxonomic classification.</title>
        <authorList>
            <person name="Goeker M."/>
        </authorList>
    </citation>
    <scope>NUCLEOTIDE SEQUENCE [LARGE SCALE GENOMIC DNA]</scope>
    <source>
        <strain evidence="3 4">DSM 26048</strain>
    </source>
</reference>
<dbReference type="EMBL" id="JAGGLB010000013">
    <property type="protein sequence ID" value="MBP1992375.1"/>
    <property type="molecule type" value="Genomic_DNA"/>
</dbReference>
<evidence type="ECO:0000256" key="1">
    <source>
        <dbReference type="SAM" id="Phobius"/>
    </source>
</evidence>
<feature type="transmembrane region" description="Helical" evidence="1">
    <location>
        <begin position="31"/>
        <end position="48"/>
    </location>
</feature>
<accession>A0ABS4IXR4</accession>
<dbReference type="RefSeq" id="WP_209973330.1">
    <property type="nucleotide sequence ID" value="NZ_JAGGLB010000013.1"/>
</dbReference>
<keyword evidence="4" id="KW-1185">Reference proteome</keyword>
<feature type="domain" description="LiaF transmembrane" evidence="2">
    <location>
        <begin position="7"/>
        <end position="93"/>
    </location>
</feature>
<keyword evidence="1" id="KW-0472">Membrane</keyword>
<evidence type="ECO:0000313" key="4">
    <source>
        <dbReference type="Proteomes" id="UP001519287"/>
    </source>
</evidence>
<organism evidence="3 4">
    <name type="scientific">Paenibacillus eucommiae</name>
    <dbReference type="NCBI Taxonomy" id="1355755"/>
    <lineage>
        <taxon>Bacteria</taxon>
        <taxon>Bacillati</taxon>
        <taxon>Bacillota</taxon>
        <taxon>Bacilli</taxon>
        <taxon>Bacillales</taxon>
        <taxon>Paenibacillaceae</taxon>
        <taxon>Paenibacillus</taxon>
    </lineage>
</organism>
<feature type="transmembrane region" description="Helical" evidence="1">
    <location>
        <begin position="6"/>
        <end position="24"/>
    </location>
</feature>
<dbReference type="InterPro" id="IPR054331">
    <property type="entry name" value="LiaF_TM"/>
</dbReference>
<evidence type="ECO:0000313" key="3">
    <source>
        <dbReference type="EMBL" id="MBP1992375.1"/>
    </source>
</evidence>